<dbReference type="Pfam" id="PF12867">
    <property type="entry name" value="DinB_2"/>
    <property type="match status" value="1"/>
</dbReference>
<keyword evidence="3" id="KW-1185">Reference proteome</keyword>
<evidence type="ECO:0000313" key="3">
    <source>
        <dbReference type="Proteomes" id="UP000001572"/>
    </source>
</evidence>
<dbReference type="KEGG" id="amt:Amet_1896"/>
<accession>A6TPE3</accession>
<dbReference type="OrthoDB" id="5022306at2"/>
<feature type="domain" description="DinB-like" evidence="1">
    <location>
        <begin position="20"/>
        <end position="169"/>
    </location>
</feature>
<evidence type="ECO:0000313" key="2">
    <source>
        <dbReference type="EMBL" id="ABR48061.1"/>
    </source>
</evidence>
<organism evidence="2 3">
    <name type="scientific">Alkaliphilus metalliredigens (strain QYMF)</name>
    <dbReference type="NCBI Taxonomy" id="293826"/>
    <lineage>
        <taxon>Bacteria</taxon>
        <taxon>Bacillati</taxon>
        <taxon>Bacillota</taxon>
        <taxon>Clostridia</taxon>
        <taxon>Peptostreptococcales</taxon>
        <taxon>Natronincolaceae</taxon>
        <taxon>Alkaliphilus</taxon>
    </lineage>
</organism>
<reference evidence="3" key="1">
    <citation type="journal article" date="2016" name="Genome Announc.">
        <title>Complete genome sequence of Alkaliphilus metalliredigens strain QYMF, an alkaliphilic and metal-reducing bacterium isolated from borax-contaminated leachate ponds.</title>
        <authorList>
            <person name="Hwang C."/>
            <person name="Copeland A."/>
            <person name="Lucas S."/>
            <person name="Lapidus A."/>
            <person name="Barry K."/>
            <person name="Detter J.C."/>
            <person name="Glavina Del Rio T."/>
            <person name="Hammon N."/>
            <person name="Israni S."/>
            <person name="Dalin E."/>
            <person name="Tice H."/>
            <person name="Pitluck S."/>
            <person name="Chertkov O."/>
            <person name="Brettin T."/>
            <person name="Bruce D."/>
            <person name="Han C."/>
            <person name="Schmutz J."/>
            <person name="Larimer F."/>
            <person name="Land M.L."/>
            <person name="Hauser L."/>
            <person name="Kyrpides N."/>
            <person name="Mikhailova N."/>
            <person name="Ye Q."/>
            <person name="Zhou J."/>
            <person name="Richardson P."/>
            <person name="Fields M.W."/>
        </authorList>
    </citation>
    <scope>NUCLEOTIDE SEQUENCE [LARGE SCALE GENOMIC DNA]</scope>
    <source>
        <strain evidence="3">QYMF</strain>
    </source>
</reference>
<dbReference type="eggNOG" id="ENOG5030IMM">
    <property type="taxonomic scope" value="Bacteria"/>
</dbReference>
<dbReference type="STRING" id="293826.Amet_1896"/>
<dbReference type="InterPro" id="IPR024775">
    <property type="entry name" value="DinB-like"/>
</dbReference>
<proteinExistence type="predicted"/>
<dbReference type="RefSeq" id="WP_012063095.1">
    <property type="nucleotide sequence ID" value="NC_009633.1"/>
</dbReference>
<dbReference type="AlphaFoldDB" id="A6TPE3"/>
<dbReference type="HOGENOM" id="CLU_097136_0_0_9"/>
<dbReference type="Proteomes" id="UP000001572">
    <property type="component" value="Chromosome"/>
</dbReference>
<name>A6TPE3_ALKMQ</name>
<evidence type="ECO:0000259" key="1">
    <source>
        <dbReference type="Pfam" id="PF12867"/>
    </source>
</evidence>
<gene>
    <name evidence="2" type="ordered locus">Amet_1896</name>
</gene>
<sequence>MSDDNSQNSIDSLHNAFNFQLDISWQMLQIHLKGLGDEECLWRPSSKGLHVVNELGIWKADWPDSEDYDIGPSSIAWITWHIIFWWSMVFDYSFGNGTLTREDIHWPGDMIVVREKIKQLYDDWKNRLAMVSDEEFLSCEKTKWPFEERPLYELAAWLNLELMKNASEIGYCRFLYASRKY</sequence>
<protein>
    <recommendedName>
        <fullName evidence="1">DinB-like domain-containing protein</fullName>
    </recommendedName>
</protein>
<dbReference type="EMBL" id="CP000724">
    <property type="protein sequence ID" value="ABR48061.1"/>
    <property type="molecule type" value="Genomic_DNA"/>
</dbReference>